<dbReference type="RefSeq" id="WP_166659100.1">
    <property type="nucleotide sequence ID" value="NZ_SNXZ01000002.1"/>
</dbReference>
<proteinExistence type="predicted"/>
<dbReference type="Proteomes" id="UP000295444">
    <property type="component" value="Unassembled WGS sequence"/>
</dbReference>
<gene>
    <name evidence="1" type="ORF">EV186_10284</name>
</gene>
<evidence type="ECO:0000313" key="2">
    <source>
        <dbReference type="Proteomes" id="UP000295444"/>
    </source>
</evidence>
<accession>A0A4R6SEX4</accession>
<comment type="caution">
    <text evidence="1">The sequence shown here is derived from an EMBL/GenBank/DDBJ whole genome shotgun (WGS) entry which is preliminary data.</text>
</comment>
<dbReference type="AlphaFoldDB" id="A0A4R6SEX4"/>
<sequence>MTTDLVDPVHEVEILAAREPEPDRLESSPLYGFPLGHWDYAHRIDEV</sequence>
<protein>
    <submittedName>
        <fullName evidence="1">Uncharacterized protein</fullName>
    </submittedName>
</protein>
<evidence type="ECO:0000313" key="1">
    <source>
        <dbReference type="EMBL" id="TDQ00223.1"/>
    </source>
</evidence>
<name>A0A4R6SEX4_LABRH</name>
<dbReference type="EMBL" id="SNXZ01000002">
    <property type="protein sequence ID" value="TDQ00223.1"/>
    <property type="molecule type" value="Genomic_DNA"/>
</dbReference>
<organism evidence="1 2">
    <name type="scientific">Labedaea rhizosphaerae</name>
    <dbReference type="NCBI Taxonomy" id="598644"/>
    <lineage>
        <taxon>Bacteria</taxon>
        <taxon>Bacillati</taxon>
        <taxon>Actinomycetota</taxon>
        <taxon>Actinomycetes</taxon>
        <taxon>Pseudonocardiales</taxon>
        <taxon>Pseudonocardiaceae</taxon>
        <taxon>Labedaea</taxon>
    </lineage>
</organism>
<keyword evidence="2" id="KW-1185">Reference proteome</keyword>
<reference evidence="1 2" key="1">
    <citation type="submission" date="2019-03" db="EMBL/GenBank/DDBJ databases">
        <title>Genomic Encyclopedia of Type Strains, Phase IV (KMG-IV): sequencing the most valuable type-strain genomes for metagenomic binning, comparative biology and taxonomic classification.</title>
        <authorList>
            <person name="Goeker M."/>
        </authorList>
    </citation>
    <scope>NUCLEOTIDE SEQUENCE [LARGE SCALE GENOMIC DNA]</scope>
    <source>
        <strain evidence="1 2">DSM 45361</strain>
    </source>
</reference>